<dbReference type="eggNOG" id="COG0840">
    <property type="taxonomic scope" value="Bacteria"/>
</dbReference>
<accession>K4KMC5</accession>
<keyword evidence="6" id="KW-0472">Membrane</keyword>
<evidence type="ECO:0000259" key="8">
    <source>
        <dbReference type="PROSITE" id="PS50112"/>
    </source>
</evidence>
<keyword evidence="9" id="KW-0675">Receptor</keyword>
<dbReference type="PROSITE" id="PS50112">
    <property type="entry name" value="PAS"/>
    <property type="match status" value="1"/>
</dbReference>
<protein>
    <submittedName>
        <fullName evidence="9">Aerotaxis receptor Aer-2</fullName>
    </submittedName>
</protein>
<dbReference type="CDD" id="cd00130">
    <property type="entry name" value="PAS"/>
    <property type="match status" value="1"/>
</dbReference>
<dbReference type="SUPFAM" id="SSF58104">
    <property type="entry name" value="Methyl-accepting chemotaxis protein (MCP) signaling domain"/>
    <property type="match status" value="1"/>
</dbReference>
<dbReference type="GO" id="GO:0006935">
    <property type="term" value="P:chemotaxis"/>
    <property type="evidence" value="ECO:0007669"/>
    <property type="project" value="UniProtKB-ARBA"/>
</dbReference>
<dbReference type="FunFam" id="1.10.287.950:FF:000001">
    <property type="entry name" value="Methyl-accepting chemotaxis sensory transducer"/>
    <property type="match status" value="1"/>
</dbReference>
<dbReference type="GO" id="GO:0016020">
    <property type="term" value="C:membrane"/>
    <property type="evidence" value="ECO:0007669"/>
    <property type="project" value="UniProtKB-SubCell"/>
</dbReference>
<evidence type="ECO:0000256" key="5">
    <source>
        <dbReference type="SAM" id="MobiDB-lite"/>
    </source>
</evidence>
<dbReference type="KEGG" id="saga:M5M_15985"/>
<feature type="compositionally biased region" description="Polar residues" evidence="5">
    <location>
        <begin position="273"/>
        <end position="287"/>
    </location>
</feature>
<keyword evidence="10" id="KW-1185">Reference proteome</keyword>
<evidence type="ECO:0000256" key="3">
    <source>
        <dbReference type="ARBA" id="ARBA00029447"/>
    </source>
</evidence>
<feature type="domain" description="PAS" evidence="8">
    <location>
        <begin position="27"/>
        <end position="82"/>
    </location>
</feature>
<feature type="domain" description="Methyl-accepting transducer" evidence="7">
    <location>
        <begin position="258"/>
        <end position="494"/>
    </location>
</feature>
<dbReference type="SUPFAM" id="SSF55785">
    <property type="entry name" value="PYP-like sensor domain (PAS domain)"/>
    <property type="match status" value="1"/>
</dbReference>
<dbReference type="PANTHER" id="PTHR32089">
    <property type="entry name" value="METHYL-ACCEPTING CHEMOTAXIS PROTEIN MCPB"/>
    <property type="match status" value="1"/>
</dbReference>
<keyword evidence="6" id="KW-0812">Transmembrane</keyword>
<dbReference type="STRING" id="1117647.M5M_15985"/>
<feature type="region of interest" description="Disordered" evidence="5">
    <location>
        <begin position="266"/>
        <end position="287"/>
    </location>
</feature>
<dbReference type="SMART" id="SM00283">
    <property type="entry name" value="MA"/>
    <property type="match status" value="1"/>
</dbReference>
<dbReference type="EMBL" id="CP003746">
    <property type="protein sequence ID" value="AFV00330.1"/>
    <property type="molecule type" value="Genomic_DNA"/>
</dbReference>
<dbReference type="InterPro" id="IPR000014">
    <property type="entry name" value="PAS"/>
</dbReference>
<dbReference type="InterPro" id="IPR004089">
    <property type="entry name" value="MCPsignal_dom"/>
</dbReference>
<gene>
    <name evidence="9" type="ordered locus">M5M_15985</name>
</gene>
<dbReference type="PANTHER" id="PTHR32089:SF74">
    <property type="entry name" value="METHYL-ACCEPTING CHEMOTAXIS PROTEIN AER"/>
    <property type="match status" value="1"/>
</dbReference>
<comment type="subcellular location">
    <subcellularLocation>
        <location evidence="1">Membrane</location>
    </subcellularLocation>
</comment>
<keyword evidence="2 4" id="KW-0807">Transducer</keyword>
<dbReference type="PROSITE" id="PS50111">
    <property type="entry name" value="CHEMOTAXIS_TRANSDUC_2"/>
    <property type="match status" value="1"/>
</dbReference>
<dbReference type="HOGENOM" id="CLU_000445_107_26_6"/>
<dbReference type="Proteomes" id="UP000000466">
    <property type="component" value="Chromosome"/>
</dbReference>
<sequence length="530" mass="56493">MLSEDHVRKTGPVTGREVPFRAGQEIISATNTKGVITYCNDYFCEIAGFSREELLGQAHNIIRHPDMPQAAFAGLWQTLKQGRPWMGVVVNRCKNGDHYWVDAYVTPLKDRGEITGYESVRSPVNAQVVARAEAVYARLRGGQAPIAAMTFAIELIKSCLLVAVPVALVIWALLWWAGGLSGATALVALLAAAGLGYGVNRLTEAGLAPAVRLARQEINDPIAAYIYTGKTGPLADIELAALARKARLKTALGRFGEASRQLFSQAEKARQQAEASNQGMQQQLDETQQVTGAIHQIAAQVHQVAASASTTAEATGKSLQQVQASHEVLASANNAINDLTNKVDSLALVTERLTEDSGRISSVVDVIRGIAEQTNLLALNAAIEAARAGEQGRGFAVVADEVRTLASRTQESTEDIQQIIAKLSAATRDAATNMGECTSLADVTLSEMTLVSDALSAIKDSVAAINGQTQSIARAASAQSDSATKIETITGRIEKISTTTREQTNQTASMCGELASLAQHQFQLIERFEG</sequence>
<reference evidence="9 10" key="1">
    <citation type="journal article" date="2013" name="Genome Announc.">
        <title>Complete genome sequence of Simiduia agarivorans SA1(T), a marine bacterium able to degrade a variety of polysaccharides.</title>
        <authorList>
            <person name="Lin S.Y."/>
            <person name="Shieh W.Y."/>
            <person name="Chen J.S."/>
            <person name="Tang S.L."/>
        </authorList>
    </citation>
    <scope>NUCLEOTIDE SEQUENCE [LARGE SCALE GENOMIC DNA]</scope>
    <source>
        <strain evidence="10">DSM 21679 / JCM 13881 / BCRC 17597 / SA1</strain>
    </source>
</reference>
<dbReference type="NCBIfam" id="TIGR00229">
    <property type="entry name" value="sensory_box"/>
    <property type="match status" value="1"/>
</dbReference>
<keyword evidence="6" id="KW-1133">Transmembrane helix</keyword>
<evidence type="ECO:0000313" key="10">
    <source>
        <dbReference type="Proteomes" id="UP000000466"/>
    </source>
</evidence>
<evidence type="ECO:0000313" key="9">
    <source>
        <dbReference type="EMBL" id="AFV00330.1"/>
    </source>
</evidence>
<evidence type="ECO:0000259" key="7">
    <source>
        <dbReference type="PROSITE" id="PS50111"/>
    </source>
</evidence>
<dbReference type="AlphaFoldDB" id="K4KMC5"/>
<evidence type="ECO:0000256" key="6">
    <source>
        <dbReference type="SAM" id="Phobius"/>
    </source>
</evidence>
<organism evidence="9 10">
    <name type="scientific">Simiduia agarivorans (strain DSM 21679 / JCM 13881 / BCRC 17597 / SA1)</name>
    <dbReference type="NCBI Taxonomy" id="1117647"/>
    <lineage>
        <taxon>Bacteria</taxon>
        <taxon>Pseudomonadati</taxon>
        <taxon>Pseudomonadota</taxon>
        <taxon>Gammaproteobacteria</taxon>
        <taxon>Cellvibrionales</taxon>
        <taxon>Cellvibrionaceae</taxon>
        <taxon>Simiduia</taxon>
    </lineage>
</organism>
<dbReference type="Pfam" id="PF00015">
    <property type="entry name" value="MCPsignal"/>
    <property type="match status" value="1"/>
</dbReference>
<dbReference type="InterPro" id="IPR013655">
    <property type="entry name" value="PAS_fold_3"/>
</dbReference>
<name>K4KMC5_SIMAS</name>
<dbReference type="InterPro" id="IPR035965">
    <property type="entry name" value="PAS-like_dom_sf"/>
</dbReference>
<dbReference type="Pfam" id="PF08447">
    <property type="entry name" value="PAS_3"/>
    <property type="match status" value="1"/>
</dbReference>
<dbReference type="Gene3D" id="3.30.450.20">
    <property type="entry name" value="PAS domain"/>
    <property type="match status" value="1"/>
</dbReference>
<evidence type="ECO:0000256" key="2">
    <source>
        <dbReference type="ARBA" id="ARBA00023224"/>
    </source>
</evidence>
<evidence type="ECO:0000256" key="1">
    <source>
        <dbReference type="ARBA" id="ARBA00004370"/>
    </source>
</evidence>
<feature type="transmembrane region" description="Helical" evidence="6">
    <location>
        <begin position="146"/>
        <end position="174"/>
    </location>
</feature>
<comment type="similarity">
    <text evidence="3">Belongs to the methyl-accepting chemotaxis (MCP) protein family.</text>
</comment>
<dbReference type="Gene3D" id="1.10.287.950">
    <property type="entry name" value="Methyl-accepting chemotaxis protein"/>
    <property type="match status" value="1"/>
</dbReference>
<dbReference type="SMART" id="SM00091">
    <property type="entry name" value="PAS"/>
    <property type="match status" value="1"/>
</dbReference>
<dbReference type="GO" id="GO:0007165">
    <property type="term" value="P:signal transduction"/>
    <property type="evidence" value="ECO:0007669"/>
    <property type="project" value="UniProtKB-KW"/>
</dbReference>
<dbReference type="CDD" id="cd11386">
    <property type="entry name" value="MCP_signal"/>
    <property type="match status" value="1"/>
</dbReference>
<evidence type="ECO:0000256" key="4">
    <source>
        <dbReference type="PROSITE-ProRule" id="PRU00284"/>
    </source>
</evidence>
<proteinExistence type="inferred from homology"/>